<dbReference type="Gene3D" id="1.10.10.10">
    <property type="entry name" value="Winged helix-like DNA-binding domain superfamily/Winged helix DNA-binding domain"/>
    <property type="match status" value="1"/>
</dbReference>
<accession>A0A1S8YHW5</accession>
<dbReference type="SUPFAM" id="SSF53850">
    <property type="entry name" value="Periplasmic binding protein-like II"/>
    <property type="match status" value="1"/>
</dbReference>
<name>A0A1S8YHW5_9GAMM</name>
<dbReference type="InterPro" id="IPR032791">
    <property type="entry name" value="YhfZ_C"/>
</dbReference>
<evidence type="ECO:0000259" key="1">
    <source>
        <dbReference type="Pfam" id="PF14502"/>
    </source>
</evidence>
<evidence type="ECO:0000313" key="3">
    <source>
        <dbReference type="EMBL" id="OON38659.1"/>
    </source>
</evidence>
<gene>
    <name evidence="3" type="ORF">BTJ39_17545</name>
</gene>
<dbReference type="EMBL" id="MRUL01000014">
    <property type="protein sequence ID" value="OON38659.1"/>
    <property type="molecule type" value="Genomic_DNA"/>
</dbReference>
<dbReference type="Gene3D" id="3.40.190.10">
    <property type="entry name" value="Periplasmic binding protein-like II"/>
    <property type="match status" value="2"/>
</dbReference>
<proteinExistence type="predicted"/>
<dbReference type="InterPro" id="IPR036388">
    <property type="entry name" value="WH-like_DNA-bd_sf"/>
</dbReference>
<organism evidence="3 4">
    <name type="scientific">Izhakiella australiensis</name>
    <dbReference type="NCBI Taxonomy" id="1926881"/>
    <lineage>
        <taxon>Bacteria</taxon>
        <taxon>Pseudomonadati</taxon>
        <taxon>Pseudomonadota</taxon>
        <taxon>Gammaproteobacteria</taxon>
        <taxon>Enterobacterales</taxon>
        <taxon>Erwiniaceae</taxon>
        <taxon>Izhakiella</taxon>
    </lineage>
</organism>
<dbReference type="Pfam" id="PF14502">
    <property type="entry name" value="HTH_41"/>
    <property type="match status" value="1"/>
</dbReference>
<feature type="domain" description="YhfZ helix-turn-helix" evidence="1">
    <location>
        <begin position="27"/>
        <end position="72"/>
    </location>
</feature>
<reference evidence="3 4" key="1">
    <citation type="submission" date="2016-12" db="EMBL/GenBank/DDBJ databases">
        <title>Izhakiella australiana sp. nov. of genus Izhakiella isolated from Australian desert.</title>
        <authorList>
            <person name="Ji M."/>
        </authorList>
    </citation>
    <scope>NUCLEOTIDE SEQUENCE [LARGE SCALE GENOMIC DNA]</scope>
    <source>
        <strain evidence="3 4">D4N98</strain>
    </source>
</reference>
<dbReference type="OrthoDB" id="147067at2"/>
<dbReference type="Proteomes" id="UP000190667">
    <property type="component" value="Unassembled WGS sequence"/>
</dbReference>
<dbReference type="STRING" id="1926881.BTJ39_17545"/>
<sequence length="320" mass="34700">MTVMAHDAKQLSPVAFIARVILSHGLGGRLPTTSWFQDALEIGSGTVQKALLELKKSGAVQLVSRGHQGTFVVGWDFARLWDAAHLAPVHMLLPPRGSQEATQVASAFVRQCSRWSVVTTVGYLRGARSRLAAFEQGEADIVLLSSGSAQMLLAQAGEPDDELFDVGNGSYYRPQSLVVVEKNGAAPVGRRRVGIDFHSSDHQRLTRAQFPEQDYDYVEVDFTLLPRSVFLGEIDTGVWHQEASLIPLDRVGLSIRPLDNSAALTLADSISSAVLLVRAATPVARLLHQLDMATLRQQSLQLADGDSAPFSGIPLAFRLP</sequence>
<comment type="caution">
    <text evidence="3">The sequence shown here is derived from an EMBL/GenBank/DDBJ whole genome shotgun (WGS) entry which is preliminary data.</text>
</comment>
<dbReference type="AlphaFoldDB" id="A0A1S8YHW5"/>
<dbReference type="Pfam" id="PF14503">
    <property type="entry name" value="YhfZ_C"/>
    <property type="match status" value="1"/>
</dbReference>
<feature type="domain" description="Uncharacterised protein YhfZ C-terminal" evidence="2">
    <location>
        <begin position="76"/>
        <end position="301"/>
    </location>
</feature>
<protein>
    <submittedName>
        <fullName evidence="3">Uncharacterized protein</fullName>
    </submittedName>
</protein>
<keyword evidence="4" id="KW-1185">Reference proteome</keyword>
<evidence type="ECO:0000259" key="2">
    <source>
        <dbReference type="Pfam" id="PF14503"/>
    </source>
</evidence>
<dbReference type="InterPro" id="IPR041444">
    <property type="entry name" value="HTH_41"/>
</dbReference>
<evidence type="ECO:0000313" key="4">
    <source>
        <dbReference type="Proteomes" id="UP000190667"/>
    </source>
</evidence>